<evidence type="ECO:0000259" key="2">
    <source>
        <dbReference type="Pfam" id="PF08378"/>
    </source>
</evidence>
<dbReference type="Proteomes" id="UP000298424">
    <property type="component" value="Unassembled WGS sequence"/>
</dbReference>
<feature type="transmembrane region" description="Helical" evidence="1">
    <location>
        <begin position="328"/>
        <end position="347"/>
    </location>
</feature>
<keyword evidence="1" id="KW-0472">Membrane</keyword>
<evidence type="ECO:0000313" key="3">
    <source>
        <dbReference type="EMBL" id="TFD25197.1"/>
    </source>
</evidence>
<dbReference type="EMBL" id="SOGT01000012">
    <property type="protein sequence ID" value="TFD25197.1"/>
    <property type="molecule type" value="Genomic_DNA"/>
</dbReference>
<keyword evidence="1" id="KW-0812">Transmembrane</keyword>
<dbReference type="AlphaFoldDB" id="A0A4V3IP01"/>
<accession>A0A4V3IP01</accession>
<feature type="domain" description="NERD" evidence="2">
    <location>
        <begin position="142"/>
        <end position="189"/>
    </location>
</feature>
<name>A0A4V3IP01_9MICO</name>
<sequence>MDFPWTFLRLEATCLAGRAVGLLSNNRALSSWHKPWGGRLSGPMPPPVLGCTKFSERGNSGTWCAHRPIGGCSNWLPGGYIQAPNRRTVTIDAPIMRLRCPAQSIIEVLLLEQRLVAPRRKLERLVGRSPLGADSVRCLDAARAEIAVGLALAELPRGWIVFHSLPVGDSGADVDHLVIGPGGVFALHSDRQARKSVLVAGRSVLVGARKIPYIREAEFEAVSLTTLLSKRMPSTVSVRGVVVLVDTKRVTVQTQPSRVKIIEATDLCTWLQGLPSVLAPLDRLEITRFVENPALWQALTALKPAEILQRFSELEAEVAHARYTRLRWMTLGIVLSTLGALHVLLLLPQIASAR</sequence>
<gene>
    <name evidence="3" type="ORF">E3T27_10550</name>
</gene>
<dbReference type="OrthoDB" id="5793358at2"/>
<keyword evidence="4" id="KW-1185">Reference proteome</keyword>
<proteinExistence type="predicted"/>
<keyword evidence="1" id="KW-1133">Transmembrane helix</keyword>
<comment type="caution">
    <text evidence="3">The sequence shown here is derived from an EMBL/GenBank/DDBJ whole genome shotgun (WGS) entry which is preliminary data.</text>
</comment>
<dbReference type="InterPro" id="IPR011528">
    <property type="entry name" value="NERD"/>
</dbReference>
<evidence type="ECO:0000256" key="1">
    <source>
        <dbReference type="SAM" id="Phobius"/>
    </source>
</evidence>
<protein>
    <submittedName>
        <fullName evidence="3">NERD domain-containing protein</fullName>
    </submittedName>
</protein>
<organism evidence="3 4">
    <name type="scientific">Cryobacterium lyxosi</name>
    <dbReference type="NCBI Taxonomy" id="1259228"/>
    <lineage>
        <taxon>Bacteria</taxon>
        <taxon>Bacillati</taxon>
        <taxon>Actinomycetota</taxon>
        <taxon>Actinomycetes</taxon>
        <taxon>Micrococcales</taxon>
        <taxon>Microbacteriaceae</taxon>
        <taxon>Cryobacterium</taxon>
    </lineage>
</organism>
<reference evidence="3 4" key="1">
    <citation type="submission" date="2019-03" db="EMBL/GenBank/DDBJ databases">
        <title>Genomics of glacier-inhabiting Cryobacterium strains.</title>
        <authorList>
            <person name="Liu Q."/>
            <person name="Xin Y.-H."/>
        </authorList>
    </citation>
    <scope>NUCLEOTIDE SEQUENCE [LARGE SCALE GENOMIC DNA]</scope>
    <source>
        <strain evidence="3 4">TMT1-1</strain>
    </source>
</reference>
<dbReference type="Pfam" id="PF08378">
    <property type="entry name" value="NERD"/>
    <property type="match status" value="1"/>
</dbReference>
<evidence type="ECO:0000313" key="4">
    <source>
        <dbReference type="Proteomes" id="UP000298424"/>
    </source>
</evidence>